<organism evidence="1 2">
    <name type="scientific">Boudabousia tangfeifanii</name>
    <dbReference type="NCBI Taxonomy" id="1912795"/>
    <lineage>
        <taxon>Bacteria</taxon>
        <taxon>Bacillati</taxon>
        <taxon>Actinomycetota</taxon>
        <taxon>Actinomycetes</taxon>
        <taxon>Actinomycetales</taxon>
        <taxon>Actinomycetaceae</taxon>
        <taxon>Boudabousia</taxon>
    </lineage>
</organism>
<dbReference type="RefSeq" id="WP_071164026.1">
    <property type="nucleotide sequence ID" value="NZ_CP017812.1"/>
</dbReference>
<dbReference type="KEGG" id="avu:BK816_03995"/>
<dbReference type="STRING" id="1912795.BK816_03995"/>
<dbReference type="OrthoDB" id="3255536at2"/>
<accession>A0A1D9MK64</accession>
<evidence type="ECO:0000313" key="1">
    <source>
        <dbReference type="EMBL" id="AOZ72560.1"/>
    </source>
</evidence>
<dbReference type="EMBL" id="CP017812">
    <property type="protein sequence ID" value="AOZ72560.1"/>
    <property type="molecule type" value="Genomic_DNA"/>
</dbReference>
<name>A0A1D9MK64_9ACTO</name>
<keyword evidence="2" id="KW-1185">Reference proteome</keyword>
<dbReference type="AlphaFoldDB" id="A0A1D9MK64"/>
<protein>
    <submittedName>
        <fullName evidence="1">Uncharacterized protein</fullName>
    </submittedName>
</protein>
<evidence type="ECO:0000313" key="2">
    <source>
        <dbReference type="Proteomes" id="UP000176288"/>
    </source>
</evidence>
<sequence length="70" mass="7551">MMQSMISIRDKNRSFEAHNLLATALPATVAAWFNEDNDPRVKKAIGDLSMGDQACAAALKFLGIEIISAA</sequence>
<reference evidence="1 2" key="1">
    <citation type="submission" date="2016-10" db="EMBL/GenBank/DDBJ databases">
        <title>Actinomyces aegypiusis sp. nov., isolated from the Aegypius monachus in Qinghai Tibet Plateau China.</title>
        <authorList>
            <person name="Wang Y."/>
        </authorList>
    </citation>
    <scope>NUCLEOTIDE SEQUENCE [LARGE SCALE GENOMIC DNA]</scope>
    <source>
        <strain evidence="1 2">VUL4_3</strain>
    </source>
</reference>
<gene>
    <name evidence="1" type="ORF">BK816_03995</name>
</gene>
<dbReference type="Proteomes" id="UP000176288">
    <property type="component" value="Chromosome"/>
</dbReference>
<proteinExistence type="predicted"/>